<reference evidence="3" key="1">
    <citation type="journal article" date="2019" name="Int. J. Syst. Evol. Microbiol.">
        <title>The Global Catalogue of Microorganisms (GCM) 10K type strain sequencing project: providing services to taxonomists for standard genome sequencing and annotation.</title>
        <authorList>
            <consortium name="The Broad Institute Genomics Platform"/>
            <consortium name="The Broad Institute Genome Sequencing Center for Infectious Disease"/>
            <person name="Wu L."/>
            <person name="Ma J."/>
        </authorList>
    </citation>
    <scope>NUCLEOTIDE SEQUENCE [LARGE SCALE GENOMIC DNA]</scope>
    <source>
        <strain evidence="3">CGMCC 1.13574</strain>
    </source>
</reference>
<evidence type="ECO:0000313" key="2">
    <source>
        <dbReference type="EMBL" id="MFC4728200.1"/>
    </source>
</evidence>
<dbReference type="PIRSF" id="PIRSF020555">
    <property type="entry name" value="UCP020555"/>
    <property type="match status" value="1"/>
</dbReference>
<dbReference type="PROSITE" id="PS51257">
    <property type="entry name" value="PROKAR_LIPOPROTEIN"/>
    <property type="match status" value="1"/>
</dbReference>
<gene>
    <name evidence="2" type="ORF">ACFO3Q_08470</name>
</gene>
<evidence type="ECO:0000256" key="1">
    <source>
        <dbReference type="SAM" id="SignalP"/>
    </source>
</evidence>
<accession>A0ABV9NK58</accession>
<dbReference type="EMBL" id="JBHSGG010000023">
    <property type="protein sequence ID" value="MFC4728200.1"/>
    <property type="molecule type" value="Genomic_DNA"/>
</dbReference>
<keyword evidence="3" id="KW-1185">Reference proteome</keyword>
<organism evidence="2 3">
    <name type="scientific">Coralloluteibacterium thermophilum</name>
    <dbReference type="NCBI Taxonomy" id="2707049"/>
    <lineage>
        <taxon>Bacteria</taxon>
        <taxon>Pseudomonadati</taxon>
        <taxon>Pseudomonadota</taxon>
        <taxon>Gammaproteobacteria</taxon>
        <taxon>Lysobacterales</taxon>
        <taxon>Lysobacteraceae</taxon>
        <taxon>Coralloluteibacterium</taxon>
    </lineage>
</organism>
<keyword evidence="1" id="KW-0732">Signal</keyword>
<proteinExistence type="predicted"/>
<protein>
    <submittedName>
        <fullName evidence="2">DUF4810 domain-containing protein</fullName>
    </submittedName>
</protein>
<name>A0ABV9NK58_9GAMM</name>
<feature type="chain" id="PRO_5045770695" evidence="1">
    <location>
        <begin position="26"/>
        <end position="119"/>
    </location>
</feature>
<dbReference type="Pfam" id="PF16068">
    <property type="entry name" value="DUF4810"/>
    <property type="match status" value="1"/>
</dbReference>
<comment type="caution">
    <text evidence="2">The sequence shown here is derived from an EMBL/GenBank/DDBJ whole genome shotgun (WGS) entry which is preliminary data.</text>
</comment>
<dbReference type="Proteomes" id="UP001595892">
    <property type="component" value="Unassembled WGS sequence"/>
</dbReference>
<evidence type="ECO:0000313" key="3">
    <source>
        <dbReference type="Proteomes" id="UP001595892"/>
    </source>
</evidence>
<dbReference type="RefSeq" id="WP_377004226.1">
    <property type="nucleotide sequence ID" value="NZ_JBHSGG010000023.1"/>
</dbReference>
<sequence>MKNDNTRARRWLVACGLALLATACAHTPPSLYHWGSYQSQVYGYLKGESPEKQIQELERDLQTMLAADRPAPPGLHAHLGMLYAESGNDAKALESLLAEKAQYPESATYIDFLLKKYQQ</sequence>
<dbReference type="InterPro" id="IPR014508">
    <property type="entry name" value="UCP020555_TPR-like"/>
</dbReference>
<feature type="signal peptide" evidence="1">
    <location>
        <begin position="1"/>
        <end position="25"/>
    </location>
</feature>